<proteinExistence type="predicted"/>
<reference evidence="1" key="1">
    <citation type="submission" date="2020-10" db="EMBL/GenBank/DDBJ databases">
        <authorList>
            <person name="Han B."/>
            <person name="Lu T."/>
            <person name="Zhao Q."/>
            <person name="Huang X."/>
            <person name="Zhao Y."/>
        </authorList>
    </citation>
    <scope>NUCLEOTIDE SEQUENCE</scope>
</reference>
<dbReference type="Proteomes" id="UP000604825">
    <property type="component" value="Unassembled WGS sequence"/>
</dbReference>
<keyword evidence="2" id="KW-1185">Reference proteome</keyword>
<name>A0A811RQF3_9POAL</name>
<accession>A0A811RQF3</accession>
<dbReference type="AlphaFoldDB" id="A0A811RQF3"/>
<evidence type="ECO:0000313" key="2">
    <source>
        <dbReference type="Proteomes" id="UP000604825"/>
    </source>
</evidence>
<evidence type="ECO:0000313" key="1">
    <source>
        <dbReference type="EMBL" id="CAD6272243.1"/>
    </source>
</evidence>
<dbReference type="EMBL" id="CAJGYO010000016">
    <property type="protein sequence ID" value="CAD6272243.1"/>
    <property type="molecule type" value="Genomic_DNA"/>
</dbReference>
<gene>
    <name evidence="1" type="ORF">NCGR_LOCUS55518</name>
</gene>
<comment type="caution">
    <text evidence="1">The sequence shown here is derived from an EMBL/GenBank/DDBJ whole genome shotgun (WGS) entry which is preliminary data.</text>
</comment>
<organism evidence="1 2">
    <name type="scientific">Miscanthus lutarioriparius</name>
    <dbReference type="NCBI Taxonomy" id="422564"/>
    <lineage>
        <taxon>Eukaryota</taxon>
        <taxon>Viridiplantae</taxon>
        <taxon>Streptophyta</taxon>
        <taxon>Embryophyta</taxon>
        <taxon>Tracheophyta</taxon>
        <taxon>Spermatophyta</taxon>
        <taxon>Magnoliopsida</taxon>
        <taxon>Liliopsida</taxon>
        <taxon>Poales</taxon>
        <taxon>Poaceae</taxon>
        <taxon>PACMAD clade</taxon>
        <taxon>Panicoideae</taxon>
        <taxon>Andropogonodae</taxon>
        <taxon>Andropogoneae</taxon>
        <taxon>Saccharinae</taxon>
        <taxon>Miscanthus</taxon>
    </lineage>
</organism>
<sequence>MVPRVTKDTRRVALFDHEDERVALAAPLPLVGGPGSGYVLRLTEVRGRLGLGVCADRQEPAKTEVWVLGRQYSVQMQTGVWQRPAGSHFALRGYVLTAIADDNNRKHVIAYNTA</sequence>
<protein>
    <submittedName>
        <fullName evidence="1">Uncharacterized protein</fullName>
    </submittedName>
</protein>